<evidence type="ECO:0000259" key="3">
    <source>
        <dbReference type="PROSITE" id="PS51186"/>
    </source>
</evidence>
<keyword evidence="1 4" id="KW-0808">Transferase</keyword>
<gene>
    <name evidence="4" type="primary">yvbK</name>
    <name evidence="4" type="ORF">PAERUG_P19_London_7_VIM_2_05_10_02907</name>
</gene>
<keyword evidence="2 4" id="KW-0012">Acyltransferase</keyword>
<proteinExistence type="predicted"/>
<dbReference type="Gene3D" id="3.40.630.30">
    <property type="match status" value="1"/>
</dbReference>
<evidence type="ECO:0000256" key="1">
    <source>
        <dbReference type="ARBA" id="ARBA00022679"/>
    </source>
</evidence>
<dbReference type="PANTHER" id="PTHR43877">
    <property type="entry name" value="AMINOALKYLPHOSPHONATE N-ACETYLTRANSFERASE-RELATED-RELATED"/>
    <property type="match status" value="1"/>
</dbReference>
<evidence type="ECO:0000313" key="4">
    <source>
        <dbReference type="EMBL" id="CRO93442.1"/>
    </source>
</evidence>
<dbReference type="GO" id="GO:0016747">
    <property type="term" value="F:acyltransferase activity, transferring groups other than amino-acyl groups"/>
    <property type="evidence" value="ECO:0007669"/>
    <property type="project" value="InterPro"/>
</dbReference>
<dbReference type="InterPro" id="IPR000182">
    <property type="entry name" value="GNAT_dom"/>
</dbReference>
<protein>
    <submittedName>
        <fullName evidence="4">N-acetyltransferase YvbK</fullName>
        <ecNumber evidence="4">2.3.1.-</ecNumber>
    </submittedName>
</protein>
<sequence length="202" mass="22449">MLPWIHRAAITPSQTIIVTRTRLCGRYRNGLVNLSCFAGRSALLYDTDTESIKVFKISQVTPGTIPMSLLLLADPSERSVASYCDGALCYLATEDGAALGASVFNTRCKDVLELFNIAVAPEVQARGIGTALLEHAVTDARERGYVRIELGTGTFGYQLAFYQRVGFRVDKVVKNYFLDNYDQPIYEMGIQHKDMLRLSLIL</sequence>
<organism evidence="4 5">
    <name type="scientific">Pseudomonas aeruginosa</name>
    <dbReference type="NCBI Taxonomy" id="287"/>
    <lineage>
        <taxon>Bacteria</taxon>
        <taxon>Pseudomonadati</taxon>
        <taxon>Pseudomonadota</taxon>
        <taxon>Gammaproteobacteria</taxon>
        <taxon>Pseudomonadales</taxon>
        <taxon>Pseudomonadaceae</taxon>
        <taxon>Pseudomonas</taxon>
    </lineage>
</organism>
<dbReference type="InterPro" id="IPR050832">
    <property type="entry name" value="Bact_Acetyltransf"/>
</dbReference>
<dbReference type="Proteomes" id="UP000045039">
    <property type="component" value="Unassembled WGS sequence"/>
</dbReference>
<accession>A0A9P1VXU5</accession>
<dbReference type="CDD" id="cd04301">
    <property type="entry name" value="NAT_SF"/>
    <property type="match status" value="1"/>
</dbReference>
<dbReference type="AlphaFoldDB" id="A0A9P1VXU5"/>
<dbReference type="EC" id="2.3.1.-" evidence="4"/>
<dbReference type="SUPFAM" id="SSF55729">
    <property type="entry name" value="Acyl-CoA N-acyltransferases (Nat)"/>
    <property type="match status" value="1"/>
</dbReference>
<dbReference type="PROSITE" id="PS51186">
    <property type="entry name" value="GNAT"/>
    <property type="match status" value="1"/>
</dbReference>
<name>A0A9P1VXU5_PSEAI</name>
<dbReference type="EMBL" id="CVVU01000200">
    <property type="protein sequence ID" value="CRO93442.1"/>
    <property type="molecule type" value="Genomic_DNA"/>
</dbReference>
<feature type="domain" description="N-acetyltransferase" evidence="3">
    <location>
        <begin position="55"/>
        <end position="193"/>
    </location>
</feature>
<dbReference type="Pfam" id="PF13508">
    <property type="entry name" value="Acetyltransf_7"/>
    <property type="match status" value="1"/>
</dbReference>
<comment type="caution">
    <text evidence="4">The sequence shown here is derived from an EMBL/GenBank/DDBJ whole genome shotgun (WGS) entry which is preliminary data.</text>
</comment>
<reference evidence="5" key="1">
    <citation type="submission" date="2015-06" db="EMBL/GenBank/DDBJ databases">
        <authorList>
            <person name="Radhakrishnan Rajesh"/>
            <person name="Underwood Anthony"/>
            <person name="Al-Shahib Ali"/>
        </authorList>
    </citation>
    <scope>NUCLEOTIDE SEQUENCE [LARGE SCALE GENOMIC DNA]</scope>
    <source>
        <strain evidence="5">P19_London_7_VIM_2_05_10</strain>
    </source>
</reference>
<evidence type="ECO:0000313" key="5">
    <source>
        <dbReference type="Proteomes" id="UP000045039"/>
    </source>
</evidence>
<evidence type="ECO:0000256" key="2">
    <source>
        <dbReference type="ARBA" id="ARBA00023315"/>
    </source>
</evidence>
<dbReference type="InterPro" id="IPR016181">
    <property type="entry name" value="Acyl_CoA_acyltransferase"/>
</dbReference>